<reference evidence="2" key="2">
    <citation type="submission" date="2022-06" db="UniProtKB">
        <authorList>
            <consortium name="EnsemblPlants"/>
        </authorList>
    </citation>
    <scope>IDENTIFICATION</scope>
</reference>
<keyword evidence="1" id="KW-0812">Transmembrane</keyword>
<organism evidence="2 3">
    <name type="scientific">Triticum urartu</name>
    <name type="common">Red wild einkorn</name>
    <name type="synonym">Crithodium urartu</name>
    <dbReference type="NCBI Taxonomy" id="4572"/>
    <lineage>
        <taxon>Eukaryota</taxon>
        <taxon>Viridiplantae</taxon>
        <taxon>Streptophyta</taxon>
        <taxon>Embryophyta</taxon>
        <taxon>Tracheophyta</taxon>
        <taxon>Spermatophyta</taxon>
        <taxon>Magnoliopsida</taxon>
        <taxon>Liliopsida</taxon>
        <taxon>Poales</taxon>
        <taxon>Poaceae</taxon>
        <taxon>BOP clade</taxon>
        <taxon>Pooideae</taxon>
        <taxon>Triticodae</taxon>
        <taxon>Triticeae</taxon>
        <taxon>Triticinae</taxon>
        <taxon>Triticum</taxon>
    </lineage>
</organism>
<dbReference type="Gramene" id="TuG1812S0002623300.01.T01">
    <property type="protein sequence ID" value="TuG1812S0002623300.01.T01.s_cds34662"/>
    <property type="gene ID" value="TuG1812S0002623300.01"/>
</dbReference>
<keyword evidence="1" id="KW-1133">Transmembrane helix</keyword>
<dbReference type="Proteomes" id="UP000015106">
    <property type="component" value="Unassembled WGS sequence"/>
</dbReference>
<keyword evidence="3" id="KW-1185">Reference proteome</keyword>
<proteinExistence type="predicted"/>
<feature type="transmembrane region" description="Helical" evidence="1">
    <location>
        <begin position="52"/>
        <end position="76"/>
    </location>
</feature>
<dbReference type="AlphaFoldDB" id="A0A8R7RFS9"/>
<evidence type="ECO:0000313" key="3">
    <source>
        <dbReference type="Proteomes" id="UP000015106"/>
    </source>
</evidence>
<protein>
    <submittedName>
        <fullName evidence="2">Uncharacterized protein</fullName>
    </submittedName>
</protein>
<name>A0A8R7RFS9_TRIUA</name>
<evidence type="ECO:0000256" key="1">
    <source>
        <dbReference type="SAM" id="Phobius"/>
    </source>
</evidence>
<dbReference type="EnsemblPlants" id="TuG1812S0002623300.01.T01">
    <property type="protein sequence ID" value="TuG1812S0002623300.01.T01.s_cds34662"/>
    <property type="gene ID" value="TuG1812S0002623300.01"/>
</dbReference>
<reference evidence="3" key="1">
    <citation type="journal article" date="2013" name="Nature">
        <title>Draft genome of the wheat A-genome progenitor Triticum urartu.</title>
        <authorList>
            <person name="Ling H.Q."/>
            <person name="Zhao S."/>
            <person name="Liu D."/>
            <person name="Wang J."/>
            <person name="Sun H."/>
            <person name="Zhang C."/>
            <person name="Fan H."/>
            <person name="Li D."/>
            <person name="Dong L."/>
            <person name="Tao Y."/>
            <person name="Gao C."/>
            <person name="Wu H."/>
            <person name="Li Y."/>
            <person name="Cui Y."/>
            <person name="Guo X."/>
            <person name="Zheng S."/>
            <person name="Wang B."/>
            <person name="Yu K."/>
            <person name="Liang Q."/>
            <person name="Yang W."/>
            <person name="Lou X."/>
            <person name="Chen J."/>
            <person name="Feng M."/>
            <person name="Jian J."/>
            <person name="Zhang X."/>
            <person name="Luo G."/>
            <person name="Jiang Y."/>
            <person name="Liu J."/>
            <person name="Wang Z."/>
            <person name="Sha Y."/>
            <person name="Zhang B."/>
            <person name="Wu H."/>
            <person name="Tang D."/>
            <person name="Shen Q."/>
            <person name="Xue P."/>
            <person name="Zou S."/>
            <person name="Wang X."/>
            <person name="Liu X."/>
            <person name="Wang F."/>
            <person name="Yang Y."/>
            <person name="An X."/>
            <person name="Dong Z."/>
            <person name="Zhang K."/>
            <person name="Zhang X."/>
            <person name="Luo M.C."/>
            <person name="Dvorak J."/>
            <person name="Tong Y."/>
            <person name="Wang J."/>
            <person name="Yang H."/>
            <person name="Li Z."/>
            <person name="Wang D."/>
            <person name="Zhang A."/>
            <person name="Wang J."/>
        </authorList>
    </citation>
    <scope>NUCLEOTIDE SEQUENCE</scope>
    <source>
        <strain evidence="3">cv. G1812</strain>
    </source>
</reference>
<evidence type="ECO:0000313" key="2">
    <source>
        <dbReference type="EnsemblPlants" id="TuG1812S0002623300.01.T01.s_cds34662"/>
    </source>
</evidence>
<sequence length="101" mass="11689">MASRACEKRTPESLLGAFLSCSVSALRAWMRRMSWERDTAQWASLWPLFCSLAPLSLSPFLFLPFFFSFIFVLLTAGIRYCSLTKKLYIVLVLLFFHKILI</sequence>
<keyword evidence="1" id="KW-0472">Membrane</keyword>
<accession>A0A8R7RFS9</accession>